<keyword evidence="2" id="KW-1185">Reference proteome</keyword>
<dbReference type="AlphaFoldDB" id="A0AAV2PQN5"/>
<protein>
    <submittedName>
        <fullName evidence="1">Uncharacterized protein</fullName>
    </submittedName>
</protein>
<accession>A0AAV2PQN5</accession>
<organism evidence="1 2">
    <name type="scientific">Meganyctiphanes norvegica</name>
    <name type="common">Northern krill</name>
    <name type="synonym">Thysanopoda norvegica</name>
    <dbReference type="NCBI Taxonomy" id="48144"/>
    <lineage>
        <taxon>Eukaryota</taxon>
        <taxon>Metazoa</taxon>
        <taxon>Ecdysozoa</taxon>
        <taxon>Arthropoda</taxon>
        <taxon>Crustacea</taxon>
        <taxon>Multicrustacea</taxon>
        <taxon>Malacostraca</taxon>
        <taxon>Eumalacostraca</taxon>
        <taxon>Eucarida</taxon>
        <taxon>Euphausiacea</taxon>
        <taxon>Euphausiidae</taxon>
        <taxon>Meganyctiphanes</taxon>
    </lineage>
</organism>
<name>A0AAV2PQN5_MEGNR</name>
<gene>
    <name evidence="1" type="ORF">MNOR_LOCUS3172</name>
</gene>
<evidence type="ECO:0000313" key="1">
    <source>
        <dbReference type="EMBL" id="CAL4063208.1"/>
    </source>
</evidence>
<comment type="caution">
    <text evidence="1">The sequence shown here is derived from an EMBL/GenBank/DDBJ whole genome shotgun (WGS) entry which is preliminary data.</text>
</comment>
<dbReference type="Proteomes" id="UP001497623">
    <property type="component" value="Unassembled WGS sequence"/>
</dbReference>
<proteinExistence type="predicted"/>
<reference evidence="1 2" key="1">
    <citation type="submission" date="2024-05" db="EMBL/GenBank/DDBJ databases">
        <authorList>
            <person name="Wallberg A."/>
        </authorList>
    </citation>
    <scope>NUCLEOTIDE SEQUENCE [LARGE SCALE GENOMIC DNA]</scope>
</reference>
<dbReference type="EMBL" id="CAXKWB010001052">
    <property type="protein sequence ID" value="CAL4063208.1"/>
    <property type="molecule type" value="Genomic_DNA"/>
</dbReference>
<sequence length="394" mass="44723">MSSWLLRKRILEEGSYIDIGDLGGFSETTTTLGEWPESRALPIPAWSPPRPHLTFDSVKEFELFTDELTHNLQENLNAHCYDTLSNFLRLCQEYVGKCEGFLSVAEFFREYNPPIIPESYTCVGLACDLMVRCKHLEDKNPGFQSATYLVSCEEKITNVNWYCASSDPPITSEKEHVLVCIKINIAGRSGIVLLDSGYHVASAIVVMHDGEYPQSGPIRSSTTNNSVCRTYRYAFWPDNPSYVAWYVSEEHLGQKKDHISLILIDKPFISSLDVAERRNLIFPFKTLLSRDSSGNLIGGLYFPLKHISEANITLFYRKEGNIIKTKIPITYFQGESKRDEIVESFVSEVISSLGRQYQDLRDTLGFLADILSDTDLMTQLEDYNDAIELISIDN</sequence>
<evidence type="ECO:0000313" key="2">
    <source>
        <dbReference type="Proteomes" id="UP001497623"/>
    </source>
</evidence>